<evidence type="ECO:0000313" key="3">
    <source>
        <dbReference type="Proteomes" id="UP000575469"/>
    </source>
</evidence>
<sequence>MTSFQKKGSGVTRDTGKGDAAKPVRKTAALSSPVATEVVTPKRLGRPKTRLEEPRVVPTRCPSNMYTYMKMIAPLEWRSLTGMFQDMMTRFLTTEPWNHGLMWRKPRTALTYQEGVPGRTGWEQVNIQLPPDLADRVDRAAEASGVSKAAFCYTAMFWWIQYVYPPQAVRKIKN</sequence>
<reference evidence="2 3" key="1">
    <citation type="submission" date="2020-04" db="EMBL/GenBank/DDBJ databases">
        <title>Ralstonia insidiosa genome sequencing and assembly.</title>
        <authorList>
            <person name="Martins R.C.R."/>
            <person name="Perdigao-Neto L.V."/>
            <person name="Levin A.S.S."/>
            <person name="Costa S.F."/>
        </authorList>
    </citation>
    <scope>NUCLEOTIDE SEQUENCE [LARGE SCALE GENOMIC DNA]</scope>
    <source>
        <strain evidence="2 3">5047</strain>
    </source>
</reference>
<accession>A0A848NX76</accession>
<name>A0A848NX76_9RALS</name>
<dbReference type="RefSeq" id="WP_169340864.1">
    <property type="nucleotide sequence ID" value="NZ_JABBZM010000017.1"/>
</dbReference>
<dbReference type="CDD" id="cd21631">
    <property type="entry name" value="RHH_CopG_NikR-like"/>
    <property type="match status" value="1"/>
</dbReference>
<feature type="region of interest" description="Disordered" evidence="1">
    <location>
        <begin position="1"/>
        <end position="37"/>
    </location>
</feature>
<evidence type="ECO:0000313" key="2">
    <source>
        <dbReference type="EMBL" id="NMV39921.1"/>
    </source>
</evidence>
<dbReference type="EMBL" id="JABBZM010000017">
    <property type="protein sequence ID" value="NMV39921.1"/>
    <property type="molecule type" value="Genomic_DNA"/>
</dbReference>
<evidence type="ECO:0000256" key="1">
    <source>
        <dbReference type="SAM" id="MobiDB-lite"/>
    </source>
</evidence>
<dbReference type="AlphaFoldDB" id="A0A848NX76"/>
<dbReference type="Proteomes" id="UP000575469">
    <property type="component" value="Unassembled WGS sequence"/>
</dbReference>
<protein>
    <submittedName>
        <fullName evidence="2">Uncharacterized protein</fullName>
    </submittedName>
</protein>
<proteinExistence type="predicted"/>
<organism evidence="2 3">
    <name type="scientific">Ralstonia insidiosa</name>
    <dbReference type="NCBI Taxonomy" id="190721"/>
    <lineage>
        <taxon>Bacteria</taxon>
        <taxon>Pseudomonadati</taxon>
        <taxon>Pseudomonadota</taxon>
        <taxon>Betaproteobacteria</taxon>
        <taxon>Burkholderiales</taxon>
        <taxon>Burkholderiaceae</taxon>
        <taxon>Ralstonia</taxon>
    </lineage>
</organism>
<comment type="caution">
    <text evidence="2">The sequence shown here is derived from an EMBL/GenBank/DDBJ whole genome shotgun (WGS) entry which is preliminary data.</text>
</comment>
<gene>
    <name evidence="2" type="ORF">HGR00_18580</name>
</gene>